<dbReference type="Pfam" id="PF04264">
    <property type="entry name" value="YceI"/>
    <property type="match status" value="1"/>
</dbReference>
<feature type="domain" description="Lipid/polyisoprenoid-binding YceI-like" evidence="2">
    <location>
        <begin position="23"/>
        <end position="189"/>
    </location>
</feature>
<feature type="signal peptide" evidence="1">
    <location>
        <begin position="1"/>
        <end position="18"/>
    </location>
</feature>
<protein>
    <submittedName>
        <fullName evidence="3">Polyisoprenoid-binding protein</fullName>
    </submittedName>
</protein>
<keyword evidence="4" id="KW-1185">Reference proteome</keyword>
<dbReference type="PANTHER" id="PTHR34406:SF1">
    <property type="entry name" value="PROTEIN YCEI"/>
    <property type="match status" value="1"/>
</dbReference>
<dbReference type="EMBL" id="BMWY01000009">
    <property type="protein sequence ID" value="GGZ63449.1"/>
    <property type="molecule type" value="Genomic_DNA"/>
</dbReference>
<dbReference type="PANTHER" id="PTHR34406">
    <property type="entry name" value="PROTEIN YCEI"/>
    <property type="match status" value="1"/>
</dbReference>
<evidence type="ECO:0000313" key="3">
    <source>
        <dbReference type="EMBL" id="GGZ63449.1"/>
    </source>
</evidence>
<organism evidence="3 4">
    <name type="scientific">Mesonia mobilis</name>
    <dbReference type="NCBI Taxonomy" id="369791"/>
    <lineage>
        <taxon>Bacteria</taxon>
        <taxon>Pseudomonadati</taxon>
        <taxon>Bacteroidota</taxon>
        <taxon>Flavobacteriia</taxon>
        <taxon>Flavobacteriales</taxon>
        <taxon>Flavobacteriaceae</taxon>
        <taxon>Mesonia</taxon>
    </lineage>
</organism>
<comment type="caution">
    <text evidence="3">The sequence shown here is derived from an EMBL/GenBank/DDBJ whole genome shotgun (WGS) entry which is preliminary data.</text>
</comment>
<dbReference type="InterPro" id="IPR007372">
    <property type="entry name" value="Lipid/polyisoprenoid-bd_YceI"/>
</dbReference>
<proteinExistence type="predicted"/>
<feature type="chain" id="PRO_5045437490" evidence="1">
    <location>
        <begin position="19"/>
        <end position="191"/>
    </location>
</feature>
<accession>A0ABQ3C2I5</accession>
<reference evidence="4" key="1">
    <citation type="journal article" date="2019" name="Int. J. Syst. Evol. Microbiol.">
        <title>The Global Catalogue of Microorganisms (GCM) 10K type strain sequencing project: providing services to taxonomists for standard genome sequencing and annotation.</title>
        <authorList>
            <consortium name="The Broad Institute Genomics Platform"/>
            <consortium name="The Broad Institute Genome Sequencing Center for Infectious Disease"/>
            <person name="Wu L."/>
            <person name="Ma J."/>
        </authorList>
    </citation>
    <scope>NUCLEOTIDE SEQUENCE [LARGE SCALE GENOMIC DNA]</scope>
    <source>
        <strain evidence="4">KCTC 12708</strain>
    </source>
</reference>
<dbReference type="Gene3D" id="2.40.128.110">
    <property type="entry name" value="Lipid/polyisoprenoid-binding, YceI-like"/>
    <property type="match status" value="1"/>
</dbReference>
<dbReference type="GeneID" id="94370273"/>
<evidence type="ECO:0000313" key="4">
    <source>
        <dbReference type="Proteomes" id="UP000615593"/>
    </source>
</evidence>
<gene>
    <name evidence="3" type="ORF">GCM10008088_26090</name>
</gene>
<sequence>MKKIIFILLAFISLTAFKTIQKTWVNDDPHTQLNFEVTHLGINQISGAFTDVDITLNAKKKDFSDAKFQLTAKTASIDTRVEARDNHLKSADFFNAEKFKTLNFTSSSIKKVKDNTYQISGELTMHGVSKEITLDAIYRGHQKNPANNKVAEAFQITGTLKRSDFNIGNDFPESLISDEVKIEANIEFIQQ</sequence>
<dbReference type="RefSeq" id="WP_027885391.1">
    <property type="nucleotide sequence ID" value="NZ_BMWY01000009.1"/>
</dbReference>
<dbReference type="SMART" id="SM00867">
    <property type="entry name" value="YceI"/>
    <property type="match status" value="1"/>
</dbReference>
<name>A0ABQ3C2I5_9FLAO</name>
<evidence type="ECO:0000256" key="1">
    <source>
        <dbReference type="SAM" id="SignalP"/>
    </source>
</evidence>
<dbReference type="SUPFAM" id="SSF101874">
    <property type="entry name" value="YceI-like"/>
    <property type="match status" value="1"/>
</dbReference>
<evidence type="ECO:0000259" key="2">
    <source>
        <dbReference type="SMART" id="SM00867"/>
    </source>
</evidence>
<dbReference type="Proteomes" id="UP000615593">
    <property type="component" value="Unassembled WGS sequence"/>
</dbReference>
<keyword evidence="1" id="KW-0732">Signal</keyword>
<dbReference type="InterPro" id="IPR036761">
    <property type="entry name" value="TTHA0802/YceI-like_sf"/>
</dbReference>